<organism evidence="2 3">
    <name type="scientific">Branchiostoma floridae</name>
    <name type="common">Florida lancelet</name>
    <name type="synonym">Amphioxus</name>
    <dbReference type="NCBI Taxonomy" id="7739"/>
    <lineage>
        <taxon>Eukaryota</taxon>
        <taxon>Metazoa</taxon>
        <taxon>Chordata</taxon>
        <taxon>Cephalochordata</taxon>
        <taxon>Leptocardii</taxon>
        <taxon>Amphioxiformes</taxon>
        <taxon>Branchiostomatidae</taxon>
        <taxon>Branchiostoma</taxon>
    </lineage>
</organism>
<feature type="region of interest" description="Disordered" evidence="1">
    <location>
        <begin position="1"/>
        <end position="33"/>
    </location>
</feature>
<dbReference type="AlphaFoldDB" id="A0A9J7NA33"/>
<reference evidence="3" key="2">
    <citation type="submission" date="2025-08" db="UniProtKB">
        <authorList>
            <consortium name="RefSeq"/>
        </authorList>
    </citation>
    <scope>IDENTIFICATION</scope>
    <source>
        <strain evidence="3">S238N-H82</strain>
        <tissue evidence="3">Testes</tissue>
    </source>
</reference>
<evidence type="ECO:0000313" key="2">
    <source>
        <dbReference type="Proteomes" id="UP000001554"/>
    </source>
</evidence>
<protein>
    <submittedName>
        <fullName evidence="3">Uncharacterized protein LOC118428784</fullName>
    </submittedName>
</protein>
<reference evidence="2" key="1">
    <citation type="journal article" date="2020" name="Nat. Ecol. Evol.">
        <title>Deeply conserved synteny resolves early events in vertebrate evolution.</title>
        <authorList>
            <person name="Simakov O."/>
            <person name="Marletaz F."/>
            <person name="Yue J.X."/>
            <person name="O'Connell B."/>
            <person name="Jenkins J."/>
            <person name="Brandt A."/>
            <person name="Calef R."/>
            <person name="Tung C.H."/>
            <person name="Huang T.K."/>
            <person name="Schmutz J."/>
            <person name="Satoh N."/>
            <person name="Yu J.K."/>
            <person name="Putnam N.H."/>
            <person name="Green R.E."/>
            <person name="Rokhsar D.S."/>
        </authorList>
    </citation>
    <scope>NUCLEOTIDE SEQUENCE [LARGE SCALE GENOMIC DNA]</scope>
    <source>
        <strain evidence="2">S238N-H82</strain>
    </source>
</reference>
<accession>A0A9J7NA33</accession>
<dbReference type="GeneID" id="118428784"/>
<dbReference type="RefSeq" id="XP_035694921.1">
    <property type="nucleotide sequence ID" value="XM_035839028.1"/>
</dbReference>
<dbReference type="KEGG" id="bfo:118428784"/>
<gene>
    <name evidence="3" type="primary">LOC118428784</name>
</gene>
<evidence type="ECO:0000313" key="3">
    <source>
        <dbReference type="RefSeq" id="XP_035694921.1"/>
    </source>
</evidence>
<keyword evidence="2" id="KW-1185">Reference proteome</keyword>
<name>A0A9J7NA33_BRAFL</name>
<sequence>MTGTTSRSYKMSATQSPDRRRLGGSCSRSSNHTVPITAVFPNKHRVRTTRNAVPKIRGKDGSGGAVVTFQAVQLTEVRFSTVQFRPGSISPVPWNPPARY</sequence>
<dbReference type="Proteomes" id="UP000001554">
    <property type="component" value="Chromosome 1"/>
</dbReference>
<evidence type="ECO:0000256" key="1">
    <source>
        <dbReference type="SAM" id="MobiDB-lite"/>
    </source>
</evidence>
<proteinExistence type="predicted"/>
<feature type="compositionally biased region" description="Polar residues" evidence="1">
    <location>
        <begin position="1"/>
        <end position="16"/>
    </location>
</feature>